<feature type="compositionally biased region" description="Polar residues" evidence="1">
    <location>
        <begin position="122"/>
        <end position="144"/>
    </location>
</feature>
<evidence type="ECO:0000256" key="1">
    <source>
        <dbReference type="SAM" id="MobiDB-lite"/>
    </source>
</evidence>
<reference evidence="3" key="1">
    <citation type="submission" date="2014-03" db="EMBL/GenBank/DDBJ databases">
        <title>The Genome Sequence of Puccinia striiformis f. sp. tritici PST-78.</title>
        <authorList>
            <consortium name="The Broad Institute Genome Sequencing Platform"/>
            <person name="Cuomo C."/>
            <person name="Hulbert S."/>
            <person name="Chen X."/>
            <person name="Walker B."/>
            <person name="Young S.K."/>
            <person name="Zeng Q."/>
            <person name="Gargeya S."/>
            <person name="Fitzgerald M."/>
            <person name="Haas B."/>
            <person name="Abouelleil A."/>
            <person name="Alvarado L."/>
            <person name="Arachchi H.M."/>
            <person name="Berlin A.M."/>
            <person name="Chapman S.B."/>
            <person name="Goldberg J."/>
            <person name="Griggs A."/>
            <person name="Gujja S."/>
            <person name="Hansen M."/>
            <person name="Howarth C."/>
            <person name="Imamovic A."/>
            <person name="Larimer J."/>
            <person name="McCowan C."/>
            <person name="Montmayeur A."/>
            <person name="Murphy C."/>
            <person name="Neiman D."/>
            <person name="Pearson M."/>
            <person name="Priest M."/>
            <person name="Roberts A."/>
            <person name="Saif S."/>
            <person name="Shea T."/>
            <person name="Sisk P."/>
            <person name="Sykes S."/>
            <person name="Wortman J."/>
            <person name="Nusbaum C."/>
            <person name="Birren B."/>
        </authorList>
    </citation>
    <scope>NUCLEOTIDE SEQUENCE [LARGE SCALE GENOMIC DNA]</scope>
    <source>
        <strain evidence="3">race PST-78</strain>
    </source>
</reference>
<gene>
    <name evidence="2" type="ORF">PSTG_00882</name>
</gene>
<evidence type="ECO:0000313" key="2">
    <source>
        <dbReference type="EMBL" id="KNF05888.1"/>
    </source>
</evidence>
<feature type="compositionally biased region" description="Low complexity" evidence="1">
    <location>
        <begin position="86"/>
        <end position="113"/>
    </location>
</feature>
<sequence>MVLTRALTRRSNLTPPPTDNPPVIQKPSKKKKASSPNLVHPEQSSTDQIGGTRHISTVLTKAHHPPPSRQLPAAAQTQTSPKNRPKNSPQSKQTPPSSHSTSSPTASSSSIPDASEDIPEDLQSSNPDVSESICSSTSEKPSEYTQAQRKLEAIVTAIPEDLLFFLSPQILYRQATVKKLLRIIQLVFPSVEFRGSPDKSSLFNYFQDHVAPLFATYRETKGNQYIENRHSGIDVDHIDVHNFDPTKRTSTKAIIGALIHKVNPDLKTANLNKATLTSIFYQVYNLPTFRPPRKFSVVPLPIESPLHSEQGKNNLRFAIQGYFPSLYILIECDHDQLAAIYQLLILEDKTNAHRVQENVHYYWFNPEIPVAYQASLFLANSFEI</sequence>
<proteinExistence type="predicted"/>
<keyword evidence="3" id="KW-1185">Reference proteome</keyword>
<feature type="region of interest" description="Disordered" evidence="1">
    <location>
        <begin position="1"/>
        <end position="144"/>
    </location>
</feature>
<dbReference type="Proteomes" id="UP000054564">
    <property type="component" value="Unassembled WGS sequence"/>
</dbReference>
<feature type="compositionally biased region" description="Polar residues" evidence="1">
    <location>
        <begin position="42"/>
        <end position="59"/>
    </location>
</feature>
<protein>
    <submittedName>
        <fullName evidence="2">Uncharacterized protein</fullName>
    </submittedName>
</protein>
<comment type="caution">
    <text evidence="2">The sequence shown here is derived from an EMBL/GenBank/DDBJ whole genome shotgun (WGS) entry which is preliminary data.</text>
</comment>
<organism evidence="2 3">
    <name type="scientific">Puccinia striiformis f. sp. tritici PST-78</name>
    <dbReference type="NCBI Taxonomy" id="1165861"/>
    <lineage>
        <taxon>Eukaryota</taxon>
        <taxon>Fungi</taxon>
        <taxon>Dikarya</taxon>
        <taxon>Basidiomycota</taxon>
        <taxon>Pucciniomycotina</taxon>
        <taxon>Pucciniomycetes</taxon>
        <taxon>Pucciniales</taxon>
        <taxon>Pucciniaceae</taxon>
        <taxon>Puccinia</taxon>
    </lineage>
</organism>
<name>A0A0L0W2X0_9BASI</name>
<dbReference type="STRING" id="1165861.A0A0L0W2X0"/>
<accession>A0A0L0W2X0</accession>
<dbReference type="AlphaFoldDB" id="A0A0L0W2X0"/>
<evidence type="ECO:0000313" key="3">
    <source>
        <dbReference type="Proteomes" id="UP000054564"/>
    </source>
</evidence>
<dbReference type="OrthoDB" id="2511315at2759"/>
<dbReference type="EMBL" id="AJIL01000005">
    <property type="protein sequence ID" value="KNF05888.1"/>
    <property type="molecule type" value="Genomic_DNA"/>
</dbReference>